<evidence type="ECO:0000313" key="2">
    <source>
        <dbReference type="Proteomes" id="UP000225997"/>
    </source>
</evidence>
<accession>A0A2C4R0A9</accession>
<dbReference type="Proteomes" id="UP000225997">
    <property type="component" value="Unassembled WGS sequence"/>
</dbReference>
<protein>
    <recommendedName>
        <fullName evidence="3">Transposase</fullName>
    </recommendedName>
</protein>
<dbReference type="Pfam" id="PF19776">
    <property type="entry name" value="DUF6262"/>
    <property type="match status" value="1"/>
</dbReference>
<comment type="caution">
    <text evidence="1">The sequence shown here is derived from an EMBL/GenBank/DDBJ whole genome shotgun (WGS) entry which is preliminary data.</text>
</comment>
<evidence type="ECO:0008006" key="3">
    <source>
        <dbReference type="Google" id="ProtNLM"/>
    </source>
</evidence>
<gene>
    <name evidence="1" type="ORF">COF40_09975</name>
</gene>
<dbReference type="AlphaFoldDB" id="A0A2C4R0A9"/>
<reference evidence="1 2" key="1">
    <citation type="submission" date="2017-09" db="EMBL/GenBank/DDBJ databases">
        <title>Large-scale bioinformatics analysis of Bacillus genomes uncovers conserved roles of natural products in bacterial physiology.</title>
        <authorList>
            <consortium name="Agbiome Team Llc"/>
            <person name="Bleich R.M."/>
            <person name="Grubbs K.J."/>
            <person name="Santa Maria K.C."/>
            <person name="Allen S.E."/>
            <person name="Farag S."/>
            <person name="Shank E.A."/>
            <person name="Bowers A."/>
        </authorList>
    </citation>
    <scope>NUCLEOTIDE SEQUENCE [LARGE SCALE GENOMIC DNA]</scope>
    <source>
        <strain evidence="1 2">AFS044250</strain>
    </source>
</reference>
<proteinExistence type="predicted"/>
<dbReference type="RefSeq" id="WP_100063936.1">
    <property type="nucleotide sequence ID" value="NZ_NUSQ01000047.1"/>
</dbReference>
<name>A0A2C4R0A9_9BACI</name>
<sequence>MANMSPNTSKMVESKKMESELKKQAVLTVLKELTLLDDPISNLISKAEICRKAGVSKTFLYSYREELIKPIDEAIKKQNQKLKVITKKQTFSESSKDKLIESLKRRTAELDEENKKLKKDNSILLGKLANK</sequence>
<evidence type="ECO:0000313" key="1">
    <source>
        <dbReference type="EMBL" id="PHD70727.1"/>
    </source>
</evidence>
<dbReference type="EMBL" id="NUSQ01000047">
    <property type="protein sequence ID" value="PHD70727.1"/>
    <property type="molecule type" value="Genomic_DNA"/>
</dbReference>
<dbReference type="InterPro" id="IPR046229">
    <property type="entry name" value="TnpC-like"/>
</dbReference>
<organism evidence="1 2">
    <name type="scientific">Bacillus toyonensis</name>
    <dbReference type="NCBI Taxonomy" id="155322"/>
    <lineage>
        <taxon>Bacteria</taxon>
        <taxon>Bacillati</taxon>
        <taxon>Bacillota</taxon>
        <taxon>Bacilli</taxon>
        <taxon>Bacillales</taxon>
        <taxon>Bacillaceae</taxon>
        <taxon>Bacillus</taxon>
        <taxon>Bacillus cereus group</taxon>
    </lineage>
</organism>